<keyword evidence="8" id="KW-1185">Reference proteome</keyword>
<protein>
    <recommendedName>
        <fullName evidence="6">MYND-type domain-containing protein</fullName>
    </recommendedName>
</protein>
<sequence>MTQEEVAVARPEDIPQKQVEKQGEKEEEEYKDRFLEGNQRIIAYDLLEARGKSSETSDPDVKRYKKAKEMFRKGYDLAMTIPRTLEDDSLAQYEEDIKTAAETLVDAWMLDDKAAPMSERVLILGQQYEKVLLKNIPEEQREGFFIKQSLLFSAWILMVGRQYQHCLTTLSLAIDSYDDLPARVYFLRASCYFSIGKLRIGLKDLERCLQKEPGFNVAYSVQGSIYMNLKDRENAIKSFRAYIERGHPDTADYINSLYSLSILFNEKNKKADSRKYYKKARDAEARFKSLYGTNTGMSDIKRQAIQIHETPEDARQIIVNAMPAKQYNNKIEQLIQAGILNSPYAPSPDNCSNCGAKHLKDQPDKGLLCCGGCKSIWYCSRECQVTDYKAGHKIACKKAKAQQQQQS</sequence>
<evidence type="ECO:0000256" key="3">
    <source>
        <dbReference type="ARBA" id="ARBA00022833"/>
    </source>
</evidence>
<proteinExistence type="predicted"/>
<evidence type="ECO:0000259" key="6">
    <source>
        <dbReference type="PROSITE" id="PS50865"/>
    </source>
</evidence>
<evidence type="ECO:0000256" key="1">
    <source>
        <dbReference type="ARBA" id="ARBA00022723"/>
    </source>
</evidence>
<name>A0AAD7XYV6_9FUNG</name>
<organism evidence="7 8">
    <name type="scientific">Lichtheimia ornata</name>
    <dbReference type="NCBI Taxonomy" id="688661"/>
    <lineage>
        <taxon>Eukaryota</taxon>
        <taxon>Fungi</taxon>
        <taxon>Fungi incertae sedis</taxon>
        <taxon>Mucoromycota</taxon>
        <taxon>Mucoromycotina</taxon>
        <taxon>Mucoromycetes</taxon>
        <taxon>Mucorales</taxon>
        <taxon>Lichtheimiaceae</taxon>
        <taxon>Lichtheimia</taxon>
    </lineage>
</organism>
<dbReference type="Pfam" id="PF01753">
    <property type="entry name" value="zf-MYND"/>
    <property type="match status" value="1"/>
</dbReference>
<dbReference type="Gene3D" id="6.10.140.2220">
    <property type="match status" value="1"/>
</dbReference>
<dbReference type="SUPFAM" id="SSF144232">
    <property type="entry name" value="HIT/MYND zinc finger-like"/>
    <property type="match status" value="1"/>
</dbReference>
<dbReference type="InterPro" id="IPR011990">
    <property type="entry name" value="TPR-like_helical_dom_sf"/>
</dbReference>
<dbReference type="GeneID" id="83216686"/>
<dbReference type="AlphaFoldDB" id="A0AAD7XYV6"/>
<dbReference type="SUPFAM" id="SSF48452">
    <property type="entry name" value="TPR-like"/>
    <property type="match status" value="1"/>
</dbReference>
<keyword evidence="2 4" id="KW-0863">Zinc-finger</keyword>
<dbReference type="GO" id="GO:0008270">
    <property type="term" value="F:zinc ion binding"/>
    <property type="evidence" value="ECO:0007669"/>
    <property type="project" value="UniProtKB-KW"/>
</dbReference>
<dbReference type="Gene3D" id="1.25.40.10">
    <property type="entry name" value="Tetratricopeptide repeat domain"/>
    <property type="match status" value="1"/>
</dbReference>
<dbReference type="PROSITE" id="PS50865">
    <property type="entry name" value="ZF_MYND_2"/>
    <property type="match status" value="1"/>
</dbReference>
<dbReference type="RefSeq" id="XP_058339985.1">
    <property type="nucleotide sequence ID" value="XM_058489274.1"/>
</dbReference>
<evidence type="ECO:0000256" key="4">
    <source>
        <dbReference type="PROSITE-ProRule" id="PRU00134"/>
    </source>
</evidence>
<comment type="caution">
    <text evidence="7">The sequence shown here is derived from an EMBL/GenBank/DDBJ whole genome shotgun (WGS) entry which is preliminary data.</text>
</comment>
<dbReference type="Pfam" id="PF13181">
    <property type="entry name" value="TPR_8"/>
    <property type="match status" value="1"/>
</dbReference>
<dbReference type="PROSITE" id="PS01360">
    <property type="entry name" value="ZF_MYND_1"/>
    <property type="match status" value="1"/>
</dbReference>
<dbReference type="EMBL" id="JARTCD010000053">
    <property type="protein sequence ID" value="KAJ8655072.1"/>
    <property type="molecule type" value="Genomic_DNA"/>
</dbReference>
<evidence type="ECO:0000256" key="5">
    <source>
        <dbReference type="SAM" id="MobiDB-lite"/>
    </source>
</evidence>
<dbReference type="InterPro" id="IPR002893">
    <property type="entry name" value="Znf_MYND"/>
</dbReference>
<keyword evidence="1" id="KW-0479">Metal-binding</keyword>
<evidence type="ECO:0000256" key="2">
    <source>
        <dbReference type="ARBA" id="ARBA00022771"/>
    </source>
</evidence>
<feature type="domain" description="MYND-type" evidence="6">
    <location>
        <begin position="351"/>
        <end position="396"/>
    </location>
</feature>
<feature type="region of interest" description="Disordered" evidence="5">
    <location>
        <begin position="1"/>
        <end position="30"/>
    </location>
</feature>
<evidence type="ECO:0000313" key="7">
    <source>
        <dbReference type="EMBL" id="KAJ8655072.1"/>
    </source>
</evidence>
<accession>A0AAD7XYV6</accession>
<feature type="compositionally biased region" description="Basic and acidic residues" evidence="5">
    <location>
        <begin position="10"/>
        <end position="30"/>
    </location>
</feature>
<evidence type="ECO:0000313" key="8">
    <source>
        <dbReference type="Proteomes" id="UP001234581"/>
    </source>
</evidence>
<dbReference type="Proteomes" id="UP001234581">
    <property type="component" value="Unassembled WGS sequence"/>
</dbReference>
<reference evidence="7 8" key="1">
    <citation type="submission" date="2023-03" db="EMBL/GenBank/DDBJ databases">
        <title>Genome sequence of Lichtheimia ornata CBS 291.66.</title>
        <authorList>
            <person name="Mohabir J.T."/>
            <person name="Shea T.P."/>
            <person name="Kurbessoian T."/>
            <person name="Berby B."/>
            <person name="Fontaine J."/>
            <person name="Livny J."/>
            <person name="Gnirke A."/>
            <person name="Stajich J.E."/>
            <person name="Cuomo C.A."/>
        </authorList>
    </citation>
    <scope>NUCLEOTIDE SEQUENCE [LARGE SCALE GENOMIC DNA]</scope>
    <source>
        <strain evidence="7">CBS 291.66</strain>
    </source>
</reference>
<dbReference type="InterPro" id="IPR019734">
    <property type="entry name" value="TPR_rpt"/>
</dbReference>
<gene>
    <name evidence="7" type="ORF">O0I10_009279</name>
</gene>
<dbReference type="SMART" id="SM00028">
    <property type="entry name" value="TPR"/>
    <property type="match status" value="3"/>
</dbReference>
<keyword evidence="3" id="KW-0862">Zinc</keyword>